<gene>
    <name evidence="2" type="ORF">BJBARM5_0041</name>
</gene>
<organism evidence="2 3">
    <name type="scientific">Candidatus Parvarchaeum acidophilus ARMAN-5</name>
    <dbReference type="NCBI Taxonomy" id="662762"/>
    <lineage>
        <taxon>Archaea</taxon>
        <taxon>Candidatus Parvarchaeota</taxon>
        <taxon>Candidatus Parvarchaeum</taxon>
    </lineage>
</organism>
<dbReference type="Proteomes" id="UP000009376">
    <property type="component" value="Unassembled WGS sequence"/>
</dbReference>
<reference evidence="2 3" key="1">
    <citation type="journal article" date="2010" name="Proc. Natl. Acad. Sci. U.S.A.">
        <title>Enigmatic, ultrasmall, uncultivated Archaea.</title>
        <authorList>
            <person name="Baker B.J."/>
            <person name="Comolli L.R."/>
            <person name="Dick G.J."/>
            <person name="Hauser L.J."/>
            <person name="Hyatt D."/>
            <person name="Dill B.D."/>
            <person name="Land M.L."/>
            <person name="Verberkmoes N.C."/>
            <person name="Hettich R.L."/>
            <person name="Banfield J.F."/>
        </authorList>
    </citation>
    <scope>NUCLEOTIDE SEQUENCE [LARGE SCALE GENOMIC DNA]</scope>
</reference>
<keyword evidence="1" id="KW-0812">Transmembrane</keyword>
<accession>D6GUB5</accession>
<sequence>MAVLKIPVYLLWVLIAVIAILVIAFVFIKLNNKNVSPANTIPSSVEYALEYFNAANQNSTLLVPSQYYAVANGLAANGNNVVENNKLYYSILFNGTSLPKGYYILMDMQNISALPGAIALPYNFTQKNISSSLQDCDVAGSNSAILSICNLYTNVTVPVLNSTVSKEIRLVYGTFMEFPSNSTTLELNSTIIYNGVNRTNIPSFRVNNTAFSNGSAFVYANTTAFYLSPGALKTFYGSEMFLPNSTLKNVFANFVTVRIIG</sequence>
<keyword evidence="1" id="KW-0472">Membrane</keyword>
<proteinExistence type="predicted"/>
<protein>
    <submittedName>
        <fullName evidence="2">Uncharacterized protein</fullName>
    </submittedName>
</protein>
<evidence type="ECO:0000313" key="2">
    <source>
        <dbReference type="EMBL" id="EFD93171.1"/>
    </source>
</evidence>
<keyword evidence="1" id="KW-1133">Transmembrane helix</keyword>
<name>D6GUB5_PARA5</name>
<dbReference type="AlphaFoldDB" id="D6GUB5"/>
<evidence type="ECO:0000256" key="1">
    <source>
        <dbReference type="SAM" id="Phobius"/>
    </source>
</evidence>
<feature type="transmembrane region" description="Helical" evidence="1">
    <location>
        <begin position="6"/>
        <end position="28"/>
    </location>
</feature>
<evidence type="ECO:0000313" key="3">
    <source>
        <dbReference type="Proteomes" id="UP000009376"/>
    </source>
</evidence>
<dbReference type="EMBL" id="GG745545">
    <property type="protein sequence ID" value="EFD93171.1"/>
    <property type="molecule type" value="Genomic_DNA"/>
</dbReference>